<dbReference type="PATRIC" id="fig|1321820.3.peg.898"/>
<feature type="transmembrane region" description="Helical" evidence="1">
    <location>
        <begin position="575"/>
        <end position="591"/>
    </location>
</feature>
<comment type="caution">
    <text evidence="2">The sequence shown here is derived from an EMBL/GenBank/DDBJ whole genome shotgun (WGS) entry which is preliminary data.</text>
</comment>
<name>U2QMT3_9BACL</name>
<evidence type="ECO:0000256" key="1">
    <source>
        <dbReference type="SAM" id="Phobius"/>
    </source>
</evidence>
<proteinExistence type="predicted"/>
<dbReference type="AlphaFoldDB" id="U2QMT3"/>
<protein>
    <submittedName>
        <fullName evidence="2">Cation diffusion facilitator family transporter</fullName>
    </submittedName>
</protein>
<gene>
    <name evidence="2" type="ORF">HMPREF1983_00924</name>
</gene>
<keyword evidence="1" id="KW-0472">Membrane</keyword>
<accession>U2QMT3</accession>
<feature type="transmembrane region" description="Helical" evidence="1">
    <location>
        <begin position="652"/>
        <end position="680"/>
    </location>
</feature>
<organism evidence="2 3">
    <name type="scientific">Gemella bergeri ATCC 700627</name>
    <dbReference type="NCBI Taxonomy" id="1321820"/>
    <lineage>
        <taxon>Bacteria</taxon>
        <taxon>Bacillati</taxon>
        <taxon>Bacillota</taxon>
        <taxon>Bacilli</taxon>
        <taxon>Bacillales</taxon>
        <taxon>Gemellaceae</taxon>
        <taxon>Gemella</taxon>
    </lineage>
</organism>
<keyword evidence="1" id="KW-1133">Transmembrane helix</keyword>
<dbReference type="RefSeq" id="WP_021753580.1">
    <property type="nucleotide sequence ID" value="NZ_KI271873.1"/>
</dbReference>
<dbReference type="eggNOG" id="COG5412">
    <property type="taxonomic scope" value="Bacteria"/>
</dbReference>
<feature type="transmembrane region" description="Helical" evidence="1">
    <location>
        <begin position="505"/>
        <end position="524"/>
    </location>
</feature>
<evidence type="ECO:0000313" key="3">
    <source>
        <dbReference type="Proteomes" id="UP000016637"/>
    </source>
</evidence>
<feature type="transmembrane region" description="Helical" evidence="1">
    <location>
        <begin position="612"/>
        <end position="632"/>
    </location>
</feature>
<dbReference type="HOGENOM" id="CLU_009524_1_0_9"/>
<dbReference type="EMBL" id="AWVP01000059">
    <property type="protein sequence ID" value="ERK57821.1"/>
    <property type="molecule type" value="Genomic_DNA"/>
</dbReference>
<feature type="transmembrane region" description="Helical" evidence="1">
    <location>
        <begin position="472"/>
        <end position="493"/>
    </location>
</feature>
<reference evidence="2 3" key="1">
    <citation type="submission" date="2013-08" db="EMBL/GenBank/DDBJ databases">
        <authorList>
            <person name="Weinstock G."/>
            <person name="Sodergren E."/>
            <person name="Wylie T."/>
            <person name="Fulton L."/>
            <person name="Fulton R."/>
            <person name="Fronick C."/>
            <person name="O'Laughlin M."/>
            <person name="Godfrey J."/>
            <person name="Miner T."/>
            <person name="Herter B."/>
            <person name="Appelbaum E."/>
            <person name="Cordes M."/>
            <person name="Lek S."/>
            <person name="Wollam A."/>
            <person name="Pepin K.H."/>
            <person name="Palsikar V.B."/>
            <person name="Mitreva M."/>
            <person name="Wilson R.K."/>
        </authorList>
    </citation>
    <scope>NUCLEOTIDE SEQUENCE [LARGE SCALE GENOMIC DNA]</scope>
    <source>
        <strain evidence="2 3">ATCC 700627</strain>
    </source>
</reference>
<evidence type="ECO:0000313" key="2">
    <source>
        <dbReference type="EMBL" id="ERK57821.1"/>
    </source>
</evidence>
<dbReference type="Gene3D" id="1.20.120.20">
    <property type="entry name" value="Apolipoprotein"/>
    <property type="match status" value="1"/>
</dbReference>
<sequence>MATNLGKAYVQIMPSARGISGMISKEISGEVNSAGQQAGNTLVSKIKSVILAAGIGKLFATSLMEGGKLQQSLGGIETLFKKNADTVKQYANEAYKTAGLSANAYMENVTGFSASLLQSLGGDTAKAAKIANMAMIDMADNSNKMGTSMELIQNAYQGFAKQNYTMLDNLKLGYGGTKQEMQRLLADAQKLTGVKYDINNLSDVYEAIHVIQKELGITGTTAKEASSTLQGSFFAMKAAFTNLLGKLSLGQDIRPSLEALASTTTIFLVGNFLPMVGNILKGLPTLLIGAFSGLAGQLKGILGGEVVSKIQEYLGQVTVAVESFIDVLTGAMSKQESVDLMSSLGIDEGTANTIVNIADNIRTAFQNIWEAIKNVGTIVGEFIGDLLGINSTESSVSGLSTTFEVLSGVVKTVTGWIKDFTTFLRENETATSLVKGALYGLLTGFIALKVVDSIKLAITGFTTALTIAKNTMAAFQVGITVVRGVIATARAAMMLFNATLLVNPITGVIVAITAVVAALTWFFTQTEIGKAIWQGFVDWIKQAWQGISEFFSNLWTGISTVAITAWNMITQTVMAVVQPFIVIFTQAWSVLKETINTIWEGIKMIFQGAWEFIKSIVLGAALIIIDLVTGNFTKLKEDLQLIWEGIKNAIQIVWGGIKTIAVTVWTAIKTFIVTLVTGLVNGIKTLWEGFKTFFSTLINGVKNIAVNTWNSIKNSVVNTVNNLVGGAKRAWEDLKISVSETVDRVKKFFNKLWDINLFDIGKSIMRGFLNGLKNIWEDVKSFVGKIGDWIRDHKGPIEYDRKLLIPAGIAIMKGLDEGLIDKFKAVKSTVSSIAGEINKGFTSEITDIEVGSNIIKDLDMDYMATADFSFSDKNDDVINALTDVQDLLQKIADKDVSTYLDGERLAKNSYDRQMTFVRREGI</sequence>
<keyword evidence="3" id="KW-1185">Reference proteome</keyword>
<keyword evidence="1" id="KW-0812">Transmembrane</keyword>
<dbReference type="Proteomes" id="UP000016637">
    <property type="component" value="Unassembled WGS sequence"/>
</dbReference>
<dbReference type="eggNOG" id="COG1511">
    <property type="taxonomic scope" value="Bacteria"/>
</dbReference>